<dbReference type="Gene3D" id="3.90.850.10">
    <property type="entry name" value="Fumarylacetoacetase-like, C-terminal domain"/>
    <property type="match status" value="1"/>
</dbReference>
<dbReference type="Proteomes" id="UP000065151">
    <property type="component" value="Chromosome"/>
</dbReference>
<dbReference type="GO" id="GO:0019752">
    <property type="term" value="P:carboxylic acid metabolic process"/>
    <property type="evidence" value="ECO:0007669"/>
    <property type="project" value="UniProtKB-ARBA"/>
</dbReference>
<organism evidence="4">
    <name type="scientific">Pseudarthrobacter sulfonivorans</name>
    <dbReference type="NCBI Taxonomy" id="121292"/>
    <lineage>
        <taxon>Bacteria</taxon>
        <taxon>Bacillati</taxon>
        <taxon>Actinomycetota</taxon>
        <taxon>Actinomycetes</taxon>
        <taxon>Micrococcales</taxon>
        <taxon>Micrococcaceae</taxon>
        <taxon>Pseudarthrobacter</taxon>
    </lineage>
</organism>
<dbReference type="KEGG" id="psul:AU252_01605"/>
<dbReference type="PANTHER" id="PTHR42796">
    <property type="entry name" value="FUMARYLACETOACETATE HYDROLASE DOMAIN-CONTAINING PROTEIN 2A-RELATED"/>
    <property type="match status" value="1"/>
</dbReference>
<feature type="domain" description="Fumarylacetoacetase-like C-terminal" evidence="3">
    <location>
        <begin position="82"/>
        <end position="286"/>
    </location>
</feature>
<dbReference type="InterPro" id="IPR051121">
    <property type="entry name" value="FAH"/>
</dbReference>
<evidence type="ECO:0000313" key="5">
    <source>
        <dbReference type="Proteomes" id="UP000065151"/>
    </source>
</evidence>
<evidence type="ECO:0000313" key="4">
    <source>
        <dbReference type="EMBL" id="ALV40022.1"/>
    </source>
</evidence>
<evidence type="ECO:0000256" key="1">
    <source>
        <dbReference type="ARBA" id="ARBA00010211"/>
    </source>
</evidence>
<sequence length="307" mass="32715">MQIVSFRPNGSTEPLRAGFSDNGSVIASSDLGYPDTVRELLTHHSHELTTVLDKARAALATGESATDLAAVHLGPPVPDPDKILCMGLNYLEHIEEASAAVTEFPPVFAKFRNSLIGAADTILMPGISTDIDYEAELAIVIGTRCKNVTVEDALDHVAGYAVFNDVSARDIQFRSHQWTSGKMLDTFGPMGPGITPKEEISDVQALRIQARVNGVTVQDSNTSKMIWPVAETISYLSAIITLEPGDIIATGTPAGVGLAQDPPLWLKANDIVEIEIEGLGLLHNTVKAPQMSGAVKTQARKPKIAAA</sequence>
<dbReference type="InterPro" id="IPR036663">
    <property type="entry name" value="Fumarylacetoacetase_C_sf"/>
</dbReference>
<dbReference type="EMBL" id="CP013747">
    <property type="protein sequence ID" value="ALV40022.1"/>
    <property type="molecule type" value="Genomic_DNA"/>
</dbReference>
<gene>
    <name evidence="4" type="ORF">AU252_01605</name>
</gene>
<reference evidence="4 5" key="1">
    <citation type="submission" date="2015-12" db="EMBL/GenBank/DDBJ databases">
        <authorList>
            <person name="Shamseldin A."/>
            <person name="Moawad H."/>
            <person name="Abd El-Rahim W.M."/>
            <person name="Sadowsky M.J."/>
        </authorList>
    </citation>
    <scope>NUCLEOTIDE SEQUENCE [LARGE SCALE GENOMIC DNA]</scope>
    <source>
        <strain evidence="4 5">Ar51</strain>
    </source>
</reference>
<dbReference type="AlphaFoldDB" id="A0A0U3GLG5"/>
<name>A0A0U3GLG5_9MICC</name>
<proteinExistence type="inferred from homology"/>
<accession>A0A0U3GLG5</accession>
<comment type="similarity">
    <text evidence="1">Belongs to the FAH family.</text>
</comment>
<dbReference type="PANTHER" id="PTHR42796:SF4">
    <property type="entry name" value="FUMARYLACETOACETATE HYDROLASE DOMAIN-CONTAINING PROTEIN 2A"/>
    <property type="match status" value="1"/>
</dbReference>
<protein>
    <recommendedName>
        <fullName evidence="3">Fumarylacetoacetase-like C-terminal domain-containing protein</fullName>
    </recommendedName>
</protein>
<keyword evidence="2" id="KW-0479">Metal-binding</keyword>
<dbReference type="FunFam" id="3.90.850.10:FF:000002">
    <property type="entry name" value="2-hydroxyhepta-2,4-diene-1,7-dioate isomerase"/>
    <property type="match status" value="1"/>
</dbReference>
<evidence type="ECO:0000259" key="3">
    <source>
        <dbReference type="Pfam" id="PF01557"/>
    </source>
</evidence>
<dbReference type="Pfam" id="PF01557">
    <property type="entry name" value="FAA_hydrolase"/>
    <property type="match status" value="1"/>
</dbReference>
<dbReference type="GO" id="GO:0016853">
    <property type="term" value="F:isomerase activity"/>
    <property type="evidence" value="ECO:0007669"/>
    <property type="project" value="UniProtKB-ARBA"/>
</dbReference>
<dbReference type="SUPFAM" id="SSF56529">
    <property type="entry name" value="FAH"/>
    <property type="match status" value="1"/>
</dbReference>
<dbReference type="RefSeq" id="WP_058929232.1">
    <property type="nucleotide sequence ID" value="NZ_CP013747.1"/>
</dbReference>
<dbReference type="InterPro" id="IPR011234">
    <property type="entry name" value="Fumarylacetoacetase-like_C"/>
</dbReference>
<evidence type="ECO:0000256" key="2">
    <source>
        <dbReference type="ARBA" id="ARBA00022723"/>
    </source>
</evidence>
<dbReference type="STRING" id="121292.AU252_01605"/>
<dbReference type="GO" id="GO:0046872">
    <property type="term" value="F:metal ion binding"/>
    <property type="evidence" value="ECO:0007669"/>
    <property type="project" value="UniProtKB-KW"/>
</dbReference>